<reference evidence="1" key="2">
    <citation type="submission" date="2020-08" db="EMBL/GenBank/DDBJ databases">
        <authorList>
            <person name="Chen M."/>
            <person name="Teng W."/>
            <person name="Zhao L."/>
            <person name="Hu C."/>
            <person name="Zhou Y."/>
            <person name="Han B."/>
            <person name="Song L."/>
            <person name="Shu W."/>
        </authorList>
    </citation>
    <scope>NUCLEOTIDE SEQUENCE</scope>
    <source>
        <strain evidence="1">FACHB-1277</strain>
    </source>
</reference>
<proteinExistence type="predicted"/>
<evidence type="ECO:0000313" key="2">
    <source>
        <dbReference type="Proteomes" id="UP000631421"/>
    </source>
</evidence>
<reference evidence="1" key="1">
    <citation type="journal article" date="2015" name="ISME J.">
        <title>Draft Genome Sequence of Streptomyces incarnatus NRRL8089, which Produces the Nucleoside Antibiotic Sinefungin.</title>
        <authorList>
            <person name="Oshima K."/>
            <person name="Hattori M."/>
            <person name="Shimizu H."/>
            <person name="Fukuda K."/>
            <person name="Nemoto M."/>
            <person name="Inagaki K."/>
            <person name="Tamura T."/>
        </authorList>
    </citation>
    <scope>NUCLEOTIDE SEQUENCE</scope>
    <source>
        <strain evidence="1">FACHB-1277</strain>
    </source>
</reference>
<keyword evidence="2" id="KW-1185">Reference proteome</keyword>
<gene>
    <name evidence="1" type="ORF">H6F44_03960</name>
</gene>
<comment type="caution">
    <text evidence="1">The sequence shown here is derived from an EMBL/GenBank/DDBJ whole genome shotgun (WGS) entry which is preliminary data.</text>
</comment>
<dbReference type="EMBL" id="JACJPY010000007">
    <property type="protein sequence ID" value="MBD2149282.1"/>
    <property type="molecule type" value="Genomic_DNA"/>
</dbReference>
<name>A0A926UQQ0_9CYAN</name>
<accession>A0A926UQQ0</accession>
<dbReference type="Proteomes" id="UP000631421">
    <property type="component" value="Unassembled WGS sequence"/>
</dbReference>
<protein>
    <submittedName>
        <fullName evidence="1">Uncharacterized protein</fullName>
    </submittedName>
</protein>
<dbReference type="RefSeq" id="WP_190349652.1">
    <property type="nucleotide sequence ID" value="NZ_JACJPY010000007.1"/>
</dbReference>
<organism evidence="1 2">
    <name type="scientific">Pseudanabaena cinerea FACHB-1277</name>
    <dbReference type="NCBI Taxonomy" id="2949581"/>
    <lineage>
        <taxon>Bacteria</taxon>
        <taxon>Bacillati</taxon>
        <taxon>Cyanobacteriota</taxon>
        <taxon>Cyanophyceae</taxon>
        <taxon>Pseudanabaenales</taxon>
        <taxon>Pseudanabaenaceae</taxon>
        <taxon>Pseudanabaena</taxon>
        <taxon>Pseudanabaena cinerea</taxon>
    </lineage>
</organism>
<evidence type="ECO:0000313" key="1">
    <source>
        <dbReference type="EMBL" id="MBD2149282.1"/>
    </source>
</evidence>
<sequence>MTYAAQRLESLERPTEAIAKKLIDPTILRAAKQIYRYYADSYAAQLPRPMGVVINRQDMSGKLIYSQLLLLPQESFVPIDIIEVSDYH</sequence>
<dbReference type="AlphaFoldDB" id="A0A926UQQ0"/>